<keyword evidence="4" id="KW-0067">ATP-binding</keyword>
<dbReference type="AlphaFoldDB" id="A0A9D1SXY7"/>
<dbReference type="CDD" id="cd07995">
    <property type="entry name" value="TPK"/>
    <property type="match status" value="1"/>
</dbReference>
<dbReference type="GO" id="GO:0009229">
    <property type="term" value="P:thiamine diphosphate biosynthetic process"/>
    <property type="evidence" value="ECO:0007669"/>
    <property type="project" value="InterPro"/>
</dbReference>
<gene>
    <name evidence="7" type="ORF">IAB14_06125</name>
</gene>
<dbReference type="InterPro" id="IPR007373">
    <property type="entry name" value="Thiamin_PyroPKinase_B1-bd"/>
</dbReference>
<dbReference type="Pfam" id="PF04263">
    <property type="entry name" value="TPK_catalytic"/>
    <property type="match status" value="1"/>
</dbReference>
<dbReference type="EC" id="2.7.6.2" evidence="5"/>
<dbReference type="InterPro" id="IPR036759">
    <property type="entry name" value="TPK_catalytic_sf"/>
</dbReference>
<keyword evidence="1 7" id="KW-0808">Transferase</keyword>
<evidence type="ECO:0000256" key="3">
    <source>
        <dbReference type="ARBA" id="ARBA00022777"/>
    </source>
</evidence>
<evidence type="ECO:0000259" key="6">
    <source>
        <dbReference type="SMART" id="SM00983"/>
    </source>
</evidence>
<proteinExistence type="predicted"/>
<evidence type="ECO:0000256" key="2">
    <source>
        <dbReference type="ARBA" id="ARBA00022741"/>
    </source>
</evidence>
<sequence>MKTCYIIGAGDFVPPAFQKNPGDLTIAADGGYRYLSEYGIVPDLVVGDFDSLGYCPEATEICRLPLEKDLTDTAAAVEIGRERGYRRFVLYAVTGGRLDHTVANLTLLAQMAERGEDAMIVMPEGEIYALKDTTAEFERNDVHTVSVFAEGVAQGVTLKGLKYPLTDATLPRSPLGVSNEPTAKRFSVTVKKGVLLVFLLRKKG</sequence>
<dbReference type="InterPro" id="IPR053149">
    <property type="entry name" value="TPK"/>
</dbReference>
<dbReference type="GO" id="GO:0004788">
    <property type="term" value="F:thiamine diphosphokinase activity"/>
    <property type="evidence" value="ECO:0007669"/>
    <property type="project" value="UniProtKB-UniRule"/>
</dbReference>
<dbReference type="EMBL" id="DVOH01000048">
    <property type="protein sequence ID" value="HIV00669.1"/>
    <property type="molecule type" value="Genomic_DNA"/>
</dbReference>
<protein>
    <recommendedName>
        <fullName evidence="5">Thiamine diphosphokinase</fullName>
        <ecNumber evidence="5">2.7.6.2</ecNumber>
    </recommendedName>
</protein>
<feature type="domain" description="Thiamin pyrophosphokinase thiamin-binding" evidence="6">
    <location>
        <begin position="125"/>
        <end position="196"/>
    </location>
</feature>
<dbReference type="Gene3D" id="3.40.50.10240">
    <property type="entry name" value="Thiamin pyrophosphokinase, catalytic domain"/>
    <property type="match status" value="1"/>
</dbReference>
<keyword evidence="2" id="KW-0547">Nucleotide-binding</keyword>
<dbReference type="PANTHER" id="PTHR41299">
    <property type="entry name" value="THIAMINE PYROPHOSPHOKINASE"/>
    <property type="match status" value="1"/>
</dbReference>
<evidence type="ECO:0000256" key="1">
    <source>
        <dbReference type="ARBA" id="ARBA00022679"/>
    </source>
</evidence>
<comment type="caution">
    <text evidence="7">The sequence shown here is derived from an EMBL/GenBank/DDBJ whole genome shotgun (WGS) entry which is preliminary data.</text>
</comment>
<reference evidence="7" key="2">
    <citation type="journal article" date="2021" name="PeerJ">
        <title>Extensive microbial diversity within the chicken gut microbiome revealed by metagenomics and culture.</title>
        <authorList>
            <person name="Gilroy R."/>
            <person name="Ravi A."/>
            <person name="Getino M."/>
            <person name="Pursley I."/>
            <person name="Horton D.L."/>
            <person name="Alikhan N.F."/>
            <person name="Baker D."/>
            <person name="Gharbi K."/>
            <person name="Hall N."/>
            <person name="Watson M."/>
            <person name="Adriaenssens E.M."/>
            <person name="Foster-Nyarko E."/>
            <person name="Jarju S."/>
            <person name="Secka A."/>
            <person name="Antonio M."/>
            <person name="Oren A."/>
            <person name="Chaudhuri R.R."/>
            <person name="La Ragione R."/>
            <person name="Hildebrand F."/>
            <person name="Pallen M.J."/>
        </authorList>
    </citation>
    <scope>NUCLEOTIDE SEQUENCE</scope>
    <source>
        <strain evidence="7">23406</strain>
    </source>
</reference>
<dbReference type="SMART" id="SM00983">
    <property type="entry name" value="TPK_B1_binding"/>
    <property type="match status" value="1"/>
</dbReference>
<dbReference type="InterPro" id="IPR006282">
    <property type="entry name" value="Thi_PPkinase"/>
</dbReference>
<keyword evidence="3" id="KW-0418">Kinase</keyword>
<evidence type="ECO:0000313" key="8">
    <source>
        <dbReference type="Proteomes" id="UP000886891"/>
    </source>
</evidence>
<name>A0A9D1SXY7_9FIRM</name>
<dbReference type="GO" id="GO:0005524">
    <property type="term" value="F:ATP binding"/>
    <property type="evidence" value="ECO:0007669"/>
    <property type="project" value="UniProtKB-KW"/>
</dbReference>
<dbReference type="Pfam" id="PF04265">
    <property type="entry name" value="TPK_B1_binding"/>
    <property type="match status" value="1"/>
</dbReference>
<dbReference type="GO" id="GO:0016301">
    <property type="term" value="F:kinase activity"/>
    <property type="evidence" value="ECO:0007669"/>
    <property type="project" value="UniProtKB-KW"/>
</dbReference>
<evidence type="ECO:0000313" key="7">
    <source>
        <dbReference type="EMBL" id="HIV00669.1"/>
    </source>
</evidence>
<dbReference type="InterPro" id="IPR007371">
    <property type="entry name" value="TPK_catalytic"/>
</dbReference>
<dbReference type="GO" id="GO:0006772">
    <property type="term" value="P:thiamine metabolic process"/>
    <property type="evidence" value="ECO:0007669"/>
    <property type="project" value="UniProtKB-UniRule"/>
</dbReference>
<reference evidence="7" key="1">
    <citation type="submission" date="2020-10" db="EMBL/GenBank/DDBJ databases">
        <authorList>
            <person name="Gilroy R."/>
        </authorList>
    </citation>
    <scope>NUCLEOTIDE SEQUENCE</scope>
    <source>
        <strain evidence="7">23406</strain>
    </source>
</reference>
<dbReference type="Proteomes" id="UP000886891">
    <property type="component" value="Unassembled WGS sequence"/>
</dbReference>
<evidence type="ECO:0000256" key="4">
    <source>
        <dbReference type="ARBA" id="ARBA00022840"/>
    </source>
</evidence>
<dbReference type="GO" id="GO:0030975">
    <property type="term" value="F:thiamine binding"/>
    <property type="evidence" value="ECO:0007669"/>
    <property type="project" value="InterPro"/>
</dbReference>
<evidence type="ECO:0000256" key="5">
    <source>
        <dbReference type="NCBIfam" id="TIGR01378"/>
    </source>
</evidence>
<dbReference type="PANTHER" id="PTHR41299:SF1">
    <property type="entry name" value="THIAMINE PYROPHOSPHOKINASE"/>
    <property type="match status" value="1"/>
</dbReference>
<dbReference type="SUPFAM" id="SSF63999">
    <property type="entry name" value="Thiamin pyrophosphokinase, catalytic domain"/>
    <property type="match status" value="1"/>
</dbReference>
<accession>A0A9D1SXY7</accession>
<organism evidence="7 8">
    <name type="scientific">Candidatus Stercoripulliclostridium merdipullorum</name>
    <dbReference type="NCBI Taxonomy" id="2840952"/>
    <lineage>
        <taxon>Bacteria</taxon>
        <taxon>Bacillati</taxon>
        <taxon>Bacillota</taxon>
        <taxon>Clostridia</taxon>
        <taxon>Eubacteriales</taxon>
        <taxon>Candidatus Stercoripulliclostridium</taxon>
    </lineage>
</organism>
<dbReference type="NCBIfam" id="TIGR01378">
    <property type="entry name" value="thi_PPkinase"/>
    <property type="match status" value="1"/>
</dbReference>